<dbReference type="Proteomes" id="UP000012329">
    <property type="component" value="Unassembled WGS sequence"/>
</dbReference>
<proteinExistence type="predicted"/>
<protein>
    <submittedName>
        <fullName evidence="1">Leucine rich repeat protein</fullName>
    </submittedName>
</protein>
<organism evidence="1 2">
    <name type="scientific">Leptospira interrogans str. 2002000626</name>
    <dbReference type="NCBI Taxonomy" id="996803"/>
    <lineage>
        <taxon>Bacteria</taxon>
        <taxon>Pseudomonadati</taxon>
        <taxon>Spirochaetota</taxon>
        <taxon>Spirochaetia</taxon>
        <taxon>Leptospirales</taxon>
        <taxon>Leptospiraceae</taxon>
        <taxon>Leptospira</taxon>
    </lineage>
</organism>
<dbReference type="Gene3D" id="3.80.10.10">
    <property type="entry name" value="Ribonuclease Inhibitor"/>
    <property type="match status" value="1"/>
</dbReference>
<evidence type="ECO:0000313" key="2">
    <source>
        <dbReference type="Proteomes" id="UP000012329"/>
    </source>
</evidence>
<evidence type="ECO:0000313" key="1">
    <source>
        <dbReference type="EMBL" id="EMY04376.1"/>
    </source>
</evidence>
<dbReference type="AlphaFoldDB" id="A0A829D828"/>
<name>A0A829D828_LEPIR</name>
<dbReference type="InterPro" id="IPR032675">
    <property type="entry name" value="LRR_dom_sf"/>
</dbReference>
<sequence length="52" mass="5823">MSGNQISELPEFLSEMTALRELKIGNNPIAQNPESVETKMKEINSKVVLYIS</sequence>
<reference evidence="1 2" key="1">
    <citation type="submission" date="2013-02" db="EMBL/GenBank/DDBJ databases">
        <authorList>
            <person name="Harkins D.M."/>
            <person name="Durkin A.S."/>
            <person name="Brinkac L.M."/>
            <person name="Haft D.H."/>
            <person name="Selengut J.D."/>
            <person name="Sanka R."/>
            <person name="DePew J."/>
            <person name="Purushe J."/>
            <person name="Whelen A.C."/>
            <person name="Vinetz J.M."/>
            <person name="Sutton G.G."/>
            <person name="Nierman W.C."/>
            <person name="Fouts D.E."/>
        </authorList>
    </citation>
    <scope>NUCLEOTIDE SEQUENCE [LARGE SCALE GENOMIC DNA]</scope>
    <source>
        <strain evidence="1 2">2002000626</strain>
    </source>
</reference>
<comment type="caution">
    <text evidence="1">The sequence shown here is derived from an EMBL/GenBank/DDBJ whole genome shotgun (WGS) entry which is preliminary data.</text>
</comment>
<gene>
    <name evidence="1" type="ORF">LEP1GSC029_2907</name>
</gene>
<dbReference type="EMBL" id="AFJL02000137">
    <property type="protein sequence ID" value="EMY04376.1"/>
    <property type="molecule type" value="Genomic_DNA"/>
</dbReference>
<accession>A0A829D828</accession>
<dbReference type="SUPFAM" id="SSF52075">
    <property type="entry name" value="Outer arm dynein light chain 1"/>
    <property type="match status" value="1"/>
</dbReference>